<reference evidence="1" key="1">
    <citation type="submission" date="2021-06" db="EMBL/GenBank/DDBJ databases">
        <authorList>
            <person name="Kallberg Y."/>
            <person name="Tangrot J."/>
            <person name="Rosling A."/>
        </authorList>
    </citation>
    <scope>NUCLEOTIDE SEQUENCE</scope>
    <source>
        <strain evidence="1">CL356</strain>
    </source>
</reference>
<dbReference type="Proteomes" id="UP000789525">
    <property type="component" value="Unassembled WGS sequence"/>
</dbReference>
<proteinExistence type="predicted"/>
<feature type="non-terminal residue" evidence="1">
    <location>
        <position position="1"/>
    </location>
</feature>
<protein>
    <submittedName>
        <fullName evidence="1">6275_t:CDS:1</fullName>
    </submittedName>
</protein>
<evidence type="ECO:0000313" key="2">
    <source>
        <dbReference type="Proteomes" id="UP000789525"/>
    </source>
</evidence>
<gene>
    <name evidence="1" type="ORF">ACOLOM_LOCUS3071</name>
</gene>
<evidence type="ECO:0000313" key="1">
    <source>
        <dbReference type="EMBL" id="CAG8507503.1"/>
    </source>
</evidence>
<dbReference type="EMBL" id="CAJVPT010004390">
    <property type="protein sequence ID" value="CAG8507503.1"/>
    <property type="molecule type" value="Genomic_DNA"/>
</dbReference>
<comment type="caution">
    <text evidence="1">The sequence shown here is derived from an EMBL/GenBank/DDBJ whole genome shotgun (WGS) entry which is preliminary data.</text>
</comment>
<organism evidence="1 2">
    <name type="scientific">Acaulospora colombiana</name>
    <dbReference type="NCBI Taxonomy" id="27376"/>
    <lineage>
        <taxon>Eukaryota</taxon>
        <taxon>Fungi</taxon>
        <taxon>Fungi incertae sedis</taxon>
        <taxon>Mucoromycota</taxon>
        <taxon>Glomeromycotina</taxon>
        <taxon>Glomeromycetes</taxon>
        <taxon>Diversisporales</taxon>
        <taxon>Acaulosporaceae</taxon>
        <taxon>Acaulospora</taxon>
    </lineage>
</organism>
<name>A0ACA9L2L0_9GLOM</name>
<sequence>RSRPRGRYKCLASAVFILGGGQTIVNGECATLALSRVVPNSQVNGLETHSLSESR</sequence>
<accession>A0ACA9L2L0</accession>
<keyword evidence="2" id="KW-1185">Reference proteome</keyword>